<feature type="transmembrane region" description="Helical" evidence="1">
    <location>
        <begin position="46"/>
        <end position="63"/>
    </location>
</feature>
<keyword evidence="3" id="KW-1185">Reference proteome</keyword>
<comment type="caution">
    <text evidence="2">The sequence shown here is derived from an EMBL/GenBank/DDBJ whole genome shotgun (WGS) entry which is preliminary data.</text>
</comment>
<evidence type="ECO:0000313" key="3">
    <source>
        <dbReference type="Proteomes" id="UP000050509"/>
    </source>
</evidence>
<proteinExistence type="predicted"/>
<dbReference type="AlphaFoldDB" id="A0A0N8PSP1"/>
<reference evidence="2 3" key="1">
    <citation type="submission" date="2015-09" db="EMBL/GenBank/DDBJ databases">
        <title>Draft genome sequence of Kouleothrix aurantiaca JCM 19913.</title>
        <authorList>
            <person name="Hemp J."/>
        </authorList>
    </citation>
    <scope>NUCLEOTIDE SEQUENCE [LARGE SCALE GENOMIC DNA]</scope>
    <source>
        <strain evidence="2 3">COM-B</strain>
    </source>
</reference>
<protein>
    <submittedName>
        <fullName evidence="2">Uncharacterized protein</fullName>
    </submittedName>
</protein>
<dbReference type="Proteomes" id="UP000050509">
    <property type="component" value="Unassembled WGS sequence"/>
</dbReference>
<organism evidence="2 3">
    <name type="scientific">Kouleothrix aurantiaca</name>
    <dbReference type="NCBI Taxonomy" id="186479"/>
    <lineage>
        <taxon>Bacteria</taxon>
        <taxon>Bacillati</taxon>
        <taxon>Chloroflexota</taxon>
        <taxon>Chloroflexia</taxon>
        <taxon>Chloroflexales</taxon>
        <taxon>Roseiflexineae</taxon>
        <taxon>Roseiflexaceae</taxon>
        <taxon>Kouleothrix</taxon>
    </lineage>
</organism>
<gene>
    <name evidence="2" type="ORF">SE17_10615</name>
</gene>
<name>A0A0N8PSP1_9CHLR</name>
<keyword evidence="1" id="KW-0472">Membrane</keyword>
<keyword evidence="1" id="KW-1133">Transmembrane helix</keyword>
<accession>A0A0N8PSP1</accession>
<evidence type="ECO:0000256" key="1">
    <source>
        <dbReference type="SAM" id="Phobius"/>
    </source>
</evidence>
<keyword evidence="1" id="KW-0812">Transmembrane</keyword>
<dbReference type="EMBL" id="LJCR01000297">
    <property type="protein sequence ID" value="KPV53269.1"/>
    <property type="molecule type" value="Genomic_DNA"/>
</dbReference>
<evidence type="ECO:0000313" key="2">
    <source>
        <dbReference type="EMBL" id="KPV53269.1"/>
    </source>
</evidence>
<sequence>MSNHQQAPFCRCANNNETILILRMIRIGERDYKRIRKDRRRFGKSNAMFVEVILSFLIVPFKIHAVSIA</sequence>